<evidence type="ECO:0000313" key="3">
    <source>
        <dbReference type="EMBL" id="KAJ3099804.1"/>
    </source>
</evidence>
<evidence type="ECO:0000313" key="4">
    <source>
        <dbReference type="Proteomes" id="UP001211907"/>
    </source>
</evidence>
<accession>A0AAD5SUX3</accession>
<dbReference type="EMBL" id="JADGJH010002324">
    <property type="protein sequence ID" value="KAJ3099804.1"/>
    <property type="molecule type" value="Genomic_DNA"/>
</dbReference>
<organism evidence="3 4">
    <name type="scientific">Physocladia obscura</name>
    <dbReference type="NCBI Taxonomy" id="109957"/>
    <lineage>
        <taxon>Eukaryota</taxon>
        <taxon>Fungi</taxon>
        <taxon>Fungi incertae sedis</taxon>
        <taxon>Chytridiomycota</taxon>
        <taxon>Chytridiomycota incertae sedis</taxon>
        <taxon>Chytridiomycetes</taxon>
        <taxon>Chytridiales</taxon>
        <taxon>Chytriomycetaceae</taxon>
        <taxon>Physocladia</taxon>
    </lineage>
</organism>
<name>A0AAD5SUX3_9FUNG</name>
<keyword evidence="1" id="KW-0433">Leucine-rich repeat</keyword>
<dbReference type="Proteomes" id="UP001211907">
    <property type="component" value="Unassembled WGS sequence"/>
</dbReference>
<evidence type="ECO:0000256" key="1">
    <source>
        <dbReference type="ARBA" id="ARBA00022614"/>
    </source>
</evidence>
<sequence>MSRHMNRVIQDTQSPLKKEALSRIETMTADILAEHSKSFLCIPPSYWVFLSANTFKSLKSVNLKNFHQIASEMKYFKDLLIILLYTARTIVSITMETSNTHFRKSVRLPFQLRKLRLVGPHFVNLSTIFSLKYLVLLELENIDLRGFNISQFWNMEKLISLVVISCFLKGPITNNIARLKNLKKLNLSGNFNIDGPIPPELCTLKNLEYVNFNNTGLTGQIPEYIGYLTNLKYFAAEQNHLTGKLPVDFSLCLCLEELRLCGNSLEGAIPDEIFKMSHLKYLCVTANPLGHLYDEAYREK</sequence>
<proteinExistence type="predicted"/>
<dbReference type="Pfam" id="PF00560">
    <property type="entry name" value="LRR_1"/>
    <property type="match status" value="3"/>
</dbReference>
<dbReference type="InterPro" id="IPR032675">
    <property type="entry name" value="LRR_dom_sf"/>
</dbReference>
<dbReference type="FunFam" id="3.80.10.10:FF:000383">
    <property type="entry name" value="Leucine-rich repeat receptor protein kinase EMS1"/>
    <property type="match status" value="1"/>
</dbReference>
<dbReference type="PANTHER" id="PTHR48056">
    <property type="entry name" value="LRR RECEPTOR-LIKE SERINE/THREONINE-PROTEIN KINASE-RELATED"/>
    <property type="match status" value="1"/>
</dbReference>
<gene>
    <name evidence="3" type="ORF">HK100_004830</name>
</gene>
<keyword evidence="2" id="KW-0677">Repeat</keyword>
<dbReference type="Gene3D" id="3.80.10.10">
    <property type="entry name" value="Ribonuclease Inhibitor"/>
    <property type="match status" value="2"/>
</dbReference>
<comment type="caution">
    <text evidence="3">The sequence shown here is derived from an EMBL/GenBank/DDBJ whole genome shotgun (WGS) entry which is preliminary data.</text>
</comment>
<dbReference type="InterPro" id="IPR050647">
    <property type="entry name" value="Plant_LRR-RLKs"/>
</dbReference>
<reference evidence="3" key="1">
    <citation type="submission" date="2020-05" db="EMBL/GenBank/DDBJ databases">
        <title>Phylogenomic resolution of chytrid fungi.</title>
        <authorList>
            <person name="Stajich J.E."/>
            <person name="Amses K."/>
            <person name="Simmons R."/>
            <person name="Seto K."/>
            <person name="Myers J."/>
            <person name="Bonds A."/>
            <person name="Quandt C.A."/>
            <person name="Barry K."/>
            <person name="Liu P."/>
            <person name="Grigoriev I."/>
            <person name="Longcore J.E."/>
            <person name="James T.Y."/>
        </authorList>
    </citation>
    <scope>NUCLEOTIDE SEQUENCE</scope>
    <source>
        <strain evidence="3">JEL0513</strain>
    </source>
</reference>
<keyword evidence="4" id="KW-1185">Reference proteome</keyword>
<dbReference type="InterPro" id="IPR001611">
    <property type="entry name" value="Leu-rich_rpt"/>
</dbReference>
<dbReference type="SUPFAM" id="SSF52058">
    <property type="entry name" value="L domain-like"/>
    <property type="match status" value="1"/>
</dbReference>
<protein>
    <submittedName>
        <fullName evidence="3">Uncharacterized protein</fullName>
    </submittedName>
</protein>
<evidence type="ECO:0000256" key="2">
    <source>
        <dbReference type="ARBA" id="ARBA00022737"/>
    </source>
</evidence>
<dbReference type="AlphaFoldDB" id="A0AAD5SUX3"/>
<feature type="non-terminal residue" evidence="3">
    <location>
        <position position="300"/>
    </location>
</feature>